<evidence type="ECO:0000256" key="1">
    <source>
        <dbReference type="ARBA" id="ARBA00022679"/>
    </source>
</evidence>
<dbReference type="GO" id="GO:0015074">
    <property type="term" value="P:DNA integration"/>
    <property type="evidence" value="ECO:0007669"/>
    <property type="project" value="InterPro"/>
</dbReference>
<dbReference type="Gene3D" id="3.30.70.270">
    <property type="match status" value="1"/>
</dbReference>
<keyword evidence="3" id="KW-0540">Nuclease</keyword>
<evidence type="ECO:0000313" key="10">
    <source>
        <dbReference type="Proteomes" id="UP001054821"/>
    </source>
</evidence>
<dbReference type="SUPFAM" id="SSF50630">
    <property type="entry name" value="Acid proteases"/>
    <property type="match status" value="1"/>
</dbReference>
<dbReference type="Pfam" id="PF17921">
    <property type="entry name" value="Integrase_H2C2"/>
    <property type="match status" value="1"/>
</dbReference>
<feature type="compositionally biased region" description="Acidic residues" evidence="7">
    <location>
        <begin position="244"/>
        <end position="254"/>
    </location>
</feature>
<accession>A0AAD4ZN38</accession>
<dbReference type="PANTHER" id="PTHR37984">
    <property type="entry name" value="PROTEIN CBG26694"/>
    <property type="match status" value="1"/>
</dbReference>
<feature type="region of interest" description="Disordered" evidence="7">
    <location>
        <begin position="228"/>
        <end position="290"/>
    </location>
</feature>
<dbReference type="CDD" id="cd01647">
    <property type="entry name" value="RT_LTR"/>
    <property type="match status" value="1"/>
</dbReference>
<dbReference type="Gene3D" id="2.40.70.10">
    <property type="entry name" value="Acid Proteases"/>
    <property type="match status" value="1"/>
</dbReference>
<comment type="caution">
    <text evidence="9">The sequence shown here is derived from an EMBL/GenBank/DDBJ whole genome shotgun (WGS) entry which is preliminary data.</text>
</comment>
<evidence type="ECO:0000256" key="2">
    <source>
        <dbReference type="ARBA" id="ARBA00022695"/>
    </source>
</evidence>
<feature type="coiled-coil region" evidence="6">
    <location>
        <begin position="200"/>
        <end position="227"/>
    </location>
</feature>
<dbReference type="Pfam" id="PF17919">
    <property type="entry name" value="RT_RNaseH_2"/>
    <property type="match status" value="1"/>
</dbReference>
<dbReference type="SUPFAM" id="SSF53098">
    <property type="entry name" value="Ribonuclease H-like"/>
    <property type="match status" value="1"/>
</dbReference>
<dbReference type="CDD" id="cd00303">
    <property type="entry name" value="retropepsin_like"/>
    <property type="match status" value="1"/>
</dbReference>
<dbReference type="Gene3D" id="3.10.10.10">
    <property type="entry name" value="HIV Type 1 Reverse Transcriptase, subunit A, domain 1"/>
    <property type="match status" value="1"/>
</dbReference>
<dbReference type="GO" id="GO:0004519">
    <property type="term" value="F:endonuclease activity"/>
    <property type="evidence" value="ECO:0007669"/>
    <property type="project" value="UniProtKB-KW"/>
</dbReference>
<dbReference type="PANTHER" id="PTHR37984:SF5">
    <property type="entry name" value="PROTEIN NYNRIN-LIKE"/>
    <property type="match status" value="1"/>
</dbReference>
<dbReference type="InterPro" id="IPR043128">
    <property type="entry name" value="Rev_trsase/Diguanyl_cyclase"/>
</dbReference>
<dbReference type="Pfam" id="PF00665">
    <property type="entry name" value="rve"/>
    <property type="match status" value="1"/>
</dbReference>
<dbReference type="Gene3D" id="1.10.340.70">
    <property type="match status" value="1"/>
</dbReference>
<evidence type="ECO:0000259" key="8">
    <source>
        <dbReference type="PROSITE" id="PS50994"/>
    </source>
</evidence>
<evidence type="ECO:0000256" key="5">
    <source>
        <dbReference type="ARBA" id="ARBA00023268"/>
    </source>
</evidence>
<sequence length="1432" mass="161820">MISSCPHHNIESWMQMQSFYEGLLDSERMMVDATSGEGLMNKTADEAFTLFESLSANSQQWSHNKGRGAPMKAVVSEVSTNNEIAAKLDFMCSLLQQAVTGPLGNKVEVQDQSFAEHMLEQANALQARNPQNDPYSNTYNPGWRNHPNFRWNNNPNVQQSQGPPPGFQTLQRQFQQAPQQVQEQRGDQMGELQDMFKKFMGQQMQTNQNLQNALNKLEVQVGQIASSMSNRASGTFPSQTEVGDANEEKEDGENVEIIQPPHGQPTASNKQSINAPGKSTGPKVSSNAKQVPISTNAFRAIAPFPSRLSKSKKDQGLDEIMETFKKVQINIPLLNAITQIPKYAKFLKDLCTNKRRFKEHEQVALSEEVSAVLQRKLPPKLKDPGSFSIPCIVGDFKFQKALLDLGASINLMPYHVYEKLNLGELQATSVSIQLADRTIRYPKGILEDVLVKVEELILPADFLVLEMEEAPIHDNQLPLILGRPFMATAGAIIDVKKGTLTMNVFDETIAFKVFEASKFPSDEHEVFHLDAIDTMVKEGLPMSYLEPIEACITQSIRKEEVDSLEAVISPLLLELACNMDSYIEIGKRYANQFESLPPPTNKILPSIVQAPELELKQLPKHLKYAYLGENETLPVIIASHLGPNDENKLLRVLKEHKTAIGWSIADIKGISPTLCMHKILLEDNAMPKRDAQRRLNPNMKEVVRKEVIKLLNIGIIYPISDSKWVSPVQVVPKKSGITVVKNEANELVPTRMTMGWRVCIDYRKLNTATSKDHFPLPFIDQMLERLAGHSHYCFLDGYSGYNQIAIAPEDQEKTTFTCPFGTFAYRRMPFGLCNAPATFQRCMMSIFSDMVERFIEVFMDDFSVFGDSFDQCLHNLSKVLARCEHTNLMLNWEKCHFMVNQGIVLGHVISSKGIEVDKAKIDLIASMPSPTSVKEDMDFVFDQDCENAFNALKKMLTTAPIIIPPDWSLPFELMCDTSDYAVGAVLGQRVDKKPHAIYYATLKYLLAKKDAKPRLIRWILLLQEFDLEIKDKKGSENVVADHLSRLVHISNEEEDSLPLCESFPDEQLFSIYALNSLNPLPWFADIVNYLCTNELPTGLSTFQRDKLRKQARYYFWDDPYLFKHCPDQVIRKCVPEGDFKSILEFCHSHACGGHFGAKKTASKVLQSSFFWPTFFKDAYVFCASCDRCQRMGNLHARNQMPLTNILIIDIFDVWGIDFMGPFPTSYGFEYILVAIDYVSKWVEAIATRTNDAKVVIGFLKGNIFTRFGTPRAIISDGGSHFVNQAFAALLKKYGITHKVATPYHPQTSGQVEISNREIKHILEKTVNTTRKDWSMSLDDALWAYRTAYKTPIGMSPYRLVFGKPCHLPVELEHRAYWAIKAFNFDMKAAVEIQNIKDGSTFKVNGHRLKPYFDANFDANIESQALKEPPPLS</sequence>
<dbReference type="Proteomes" id="UP001054821">
    <property type="component" value="Chromosome 1"/>
</dbReference>
<feature type="domain" description="Integrase catalytic" evidence="8">
    <location>
        <begin position="1197"/>
        <end position="1364"/>
    </location>
</feature>
<keyword evidence="6" id="KW-0175">Coiled coil</keyword>
<feature type="compositionally biased region" description="Polar residues" evidence="7">
    <location>
        <begin position="265"/>
        <end position="274"/>
    </location>
</feature>
<dbReference type="GO" id="GO:0016779">
    <property type="term" value="F:nucleotidyltransferase activity"/>
    <property type="evidence" value="ECO:0007669"/>
    <property type="project" value="UniProtKB-KW"/>
</dbReference>
<keyword evidence="4" id="KW-0378">Hydrolase</keyword>
<feature type="region of interest" description="Disordered" evidence="7">
    <location>
        <begin position="151"/>
        <end position="186"/>
    </location>
</feature>
<dbReference type="GO" id="GO:0003676">
    <property type="term" value="F:nucleic acid binding"/>
    <property type="evidence" value="ECO:0007669"/>
    <property type="project" value="InterPro"/>
</dbReference>
<evidence type="ECO:0000256" key="3">
    <source>
        <dbReference type="ARBA" id="ARBA00022722"/>
    </source>
</evidence>
<reference evidence="9 10" key="1">
    <citation type="journal article" date="2022" name="G3 (Bethesda)">
        <title>Whole-genome sequence and methylome profiling of the almond [Prunus dulcis (Mill.) D.A. Webb] cultivar 'Nonpareil'.</title>
        <authorList>
            <person name="D'Amico-Willman K.M."/>
            <person name="Ouma W.Z."/>
            <person name="Meulia T."/>
            <person name="Sideli G.M."/>
            <person name="Gradziel T.M."/>
            <person name="Fresnedo-Ramirez J."/>
        </authorList>
    </citation>
    <scope>NUCLEOTIDE SEQUENCE [LARGE SCALE GENOMIC DNA]</scope>
    <source>
        <strain evidence="9">Clone GOH B32 T37-40</strain>
    </source>
</reference>
<dbReference type="Gene3D" id="3.30.420.10">
    <property type="entry name" value="Ribonuclease H-like superfamily/Ribonuclease H"/>
    <property type="match status" value="1"/>
</dbReference>
<keyword evidence="1" id="KW-0808">Transferase</keyword>
<dbReference type="SUPFAM" id="SSF56672">
    <property type="entry name" value="DNA/RNA polymerases"/>
    <property type="match status" value="1"/>
</dbReference>
<name>A0AAD4ZN38_PRUDU</name>
<keyword evidence="2" id="KW-0548">Nucleotidyltransferase</keyword>
<dbReference type="PROSITE" id="PS50994">
    <property type="entry name" value="INTEGRASE"/>
    <property type="match status" value="1"/>
</dbReference>
<keyword evidence="5" id="KW-0511">Multifunctional enzyme</keyword>
<dbReference type="InterPro" id="IPR021109">
    <property type="entry name" value="Peptidase_aspartic_dom_sf"/>
</dbReference>
<dbReference type="InterPro" id="IPR041588">
    <property type="entry name" value="Integrase_H2C2"/>
</dbReference>
<feature type="compositionally biased region" description="Polar residues" evidence="7">
    <location>
        <begin position="228"/>
        <end position="241"/>
    </location>
</feature>
<evidence type="ECO:0000313" key="9">
    <source>
        <dbReference type="EMBL" id="KAI5351090.1"/>
    </source>
</evidence>
<dbReference type="Pfam" id="PF00078">
    <property type="entry name" value="RVT_1"/>
    <property type="match status" value="1"/>
</dbReference>
<organism evidence="9 10">
    <name type="scientific">Prunus dulcis</name>
    <name type="common">Almond</name>
    <name type="synonym">Amygdalus dulcis</name>
    <dbReference type="NCBI Taxonomy" id="3755"/>
    <lineage>
        <taxon>Eukaryota</taxon>
        <taxon>Viridiplantae</taxon>
        <taxon>Streptophyta</taxon>
        <taxon>Embryophyta</taxon>
        <taxon>Tracheophyta</taxon>
        <taxon>Spermatophyta</taxon>
        <taxon>Magnoliopsida</taxon>
        <taxon>eudicotyledons</taxon>
        <taxon>Gunneridae</taxon>
        <taxon>Pentapetalae</taxon>
        <taxon>rosids</taxon>
        <taxon>fabids</taxon>
        <taxon>Rosales</taxon>
        <taxon>Rosaceae</taxon>
        <taxon>Amygdaloideae</taxon>
        <taxon>Amygdaleae</taxon>
        <taxon>Prunus</taxon>
    </lineage>
</organism>
<feature type="compositionally biased region" description="Low complexity" evidence="7">
    <location>
        <begin position="168"/>
        <end position="183"/>
    </location>
</feature>
<dbReference type="InterPro" id="IPR050951">
    <property type="entry name" value="Retrovirus_Pol_polyprotein"/>
</dbReference>
<dbReference type="InterPro" id="IPR036397">
    <property type="entry name" value="RNaseH_sf"/>
</dbReference>
<dbReference type="InterPro" id="IPR001584">
    <property type="entry name" value="Integrase_cat-core"/>
</dbReference>
<dbReference type="InterPro" id="IPR041577">
    <property type="entry name" value="RT_RNaseH_2"/>
</dbReference>
<evidence type="ECO:0000256" key="7">
    <source>
        <dbReference type="SAM" id="MobiDB-lite"/>
    </source>
</evidence>
<evidence type="ECO:0000256" key="6">
    <source>
        <dbReference type="SAM" id="Coils"/>
    </source>
</evidence>
<evidence type="ECO:0000256" key="4">
    <source>
        <dbReference type="ARBA" id="ARBA00022759"/>
    </source>
</evidence>
<dbReference type="EMBL" id="JAJFAZ020000001">
    <property type="protein sequence ID" value="KAI5351090.1"/>
    <property type="molecule type" value="Genomic_DNA"/>
</dbReference>
<dbReference type="InterPro" id="IPR043502">
    <property type="entry name" value="DNA/RNA_pol_sf"/>
</dbReference>
<proteinExistence type="predicted"/>
<gene>
    <name evidence="9" type="ORF">L3X38_003981</name>
</gene>
<keyword evidence="10" id="KW-1185">Reference proteome</keyword>
<keyword evidence="4" id="KW-0255">Endonuclease</keyword>
<protein>
    <recommendedName>
        <fullName evidence="8">Integrase catalytic domain-containing protein</fullName>
    </recommendedName>
</protein>
<dbReference type="InterPro" id="IPR012337">
    <property type="entry name" value="RNaseH-like_sf"/>
</dbReference>
<dbReference type="InterPro" id="IPR000477">
    <property type="entry name" value="RT_dom"/>
</dbReference>